<accession>A0A2H1FHR6</accession>
<gene>
    <name evidence="2" type="ORF">NCS_30151</name>
</gene>
<reference evidence="3" key="1">
    <citation type="submission" date="2017-03" db="EMBL/GenBank/DDBJ databases">
        <authorList>
            <person name="Herbold C."/>
        </authorList>
    </citation>
    <scope>NUCLEOTIDE SEQUENCE [LARGE SCALE GENOMIC DNA]</scope>
</reference>
<protein>
    <recommendedName>
        <fullName evidence="1">UDP-N-acetylglucosamine 2-epimerase domain-containing protein</fullName>
    </recommendedName>
</protein>
<dbReference type="Pfam" id="PF02350">
    <property type="entry name" value="Epimerase_2"/>
    <property type="match status" value="1"/>
</dbReference>
<feature type="domain" description="UDP-N-acetylglucosamine 2-epimerase" evidence="1">
    <location>
        <begin position="330"/>
        <end position="492"/>
    </location>
</feature>
<dbReference type="InterPro" id="IPR043148">
    <property type="entry name" value="TagF_C"/>
</dbReference>
<dbReference type="Gene3D" id="3.40.50.12580">
    <property type="match status" value="1"/>
</dbReference>
<organism evidence="2 3">
    <name type="scientific">Candidatus Nitrosotalea okcheonensis</name>
    <dbReference type="NCBI Taxonomy" id="1903276"/>
    <lineage>
        <taxon>Archaea</taxon>
        <taxon>Nitrososphaerota</taxon>
        <taxon>Nitrososphaeria</taxon>
        <taxon>Nitrosotaleales</taxon>
        <taxon>Nitrosotaleaceae</taxon>
        <taxon>Nitrosotalea</taxon>
    </lineage>
</organism>
<keyword evidence="3" id="KW-1185">Reference proteome</keyword>
<dbReference type="GO" id="GO:0016020">
    <property type="term" value="C:membrane"/>
    <property type="evidence" value="ECO:0007669"/>
    <property type="project" value="InterPro"/>
</dbReference>
<dbReference type="InterPro" id="IPR003331">
    <property type="entry name" value="UDP_GlcNAc_Epimerase_2_dom"/>
</dbReference>
<dbReference type="GO" id="GO:0047355">
    <property type="term" value="F:CDP-glycerol glycerophosphotransferase activity"/>
    <property type="evidence" value="ECO:0007669"/>
    <property type="project" value="InterPro"/>
</dbReference>
<name>A0A2H1FHR6_9ARCH</name>
<proteinExistence type="predicted"/>
<dbReference type="OrthoDB" id="3302at2157"/>
<sequence length="569" mass="67094">MNEIDLTALEISTNWYKNTIIQDMLTFEGINLGFLVEWELFHYLIQTIKNYVMLEKILEKEKPQKAIIYGDIGQIGSIFDKHHVTYELKESENHNDDKFIMDYIEIKYDIFNHPVSFRISLQKFFWMRRQYEKVLNMILKLFSVKGKRDNLRKNYLLLEFNPSTYNDLLYAAEKNNNNLKLFNFRRPAIWNVNSFKVILRSGCDIVREYTDKVPDEKIKSVIDHLRNSYEMEKIFSIRNKSFWFFIQKDFINFCHIRFLEALQEIKSVTAILKNQRIDCILGWNDSLQTEKTIMTIGKKLGIQTVVLQHGIVNHNENPEKIRSHIKINGLVPLVADYLCCWGDIMEKHAISLGMQKEKLVKTGSPRYDSFFSQKRMIHVKEKKTILFATSGLANNFVAGFTSEILKKYEESIENICSICQRFKEYELIVKIHPYSSDFIDVKSIIKRSNSNAMIIQNANMEKLIENCDVLITYAQSTVLLEAMILEKPTISIWLYDFISPEEDMLFKYDAVTVTTSERLEDNLKRILKDEDFTKFKINNGKRFVNDYLSNRGKASYELLRFLDQITNNK</sequence>
<dbReference type="Proteomes" id="UP000230607">
    <property type="component" value="Chromosome 1"/>
</dbReference>
<dbReference type="EMBL" id="LT841358">
    <property type="protein sequence ID" value="SMH72311.1"/>
    <property type="molecule type" value="Genomic_DNA"/>
</dbReference>
<dbReference type="AlphaFoldDB" id="A0A2H1FHR6"/>
<evidence type="ECO:0000259" key="1">
    <source>
        <dbReference type="Pfam" id="PF02350"/>
    </source>
</evidence>
<evidence type="ECO:0000313" key="3">
    <source>
        <dbReference type="Proteomes" id="UP000230607"/>
    </source>
</evidence>
<dbReference type="RefSeq" id="WP_157928105.1">
    <property type="nucleotide sequence ID" value="NZ_LT841358.1"/>
</dbReference>
<evidence type="ECO:0000313" key="2">
    <source>
        <dbReference type="EMBL" id="SMH72311.1"/>
    </source>
</evidence>
<dbReference type="SUPFAM" id="SSF53756">
    <property type="entry name" value="UDP-Glycosyltransferase/glycogen phosphorylase"/>
    <property type="match status" value="1"/>
</dbReference>